<keyword evidence="2" id="KW-0808">Transferase</keyword>
<keyword evidence="3" id="KW-0547">Nucleotide-binding</keyword>
<evidence type="ECO:0000256" key="6">
    <source>
        <dbReference type="SAM" id="Phobius"/>
    </source>
</evidence>
<dbReference type="PANTHER" id="PTHR43289:SF6">
    <property type="entry name" value="SERINE_THREONINE-PROTEIN KINASE NEKL-3"/>
    <property type="match status" value="1"/>
</dbReference>
<dbReference type="SUPFAM" id="SSF56112">
    <property type="entry name" value="Protein kinase-like (PK-like)"/>
    <property type="match status" value="1"/>
</dbReference>
<dbReference type="EC" id="2.7.11.1" evidence="1"/>
<dbReference type="Proteomes" id="UP001589691">
    <property type="component" value="Unassembled WGS sequence"/>
</dbReference>
<organism evidence="8 9">
    <name type="scientific">Lactiplantibacillus modestisalitolerans</name>
    <dbReference type="NCBI Taxonomy" id="1457219"/>
    <lineage>
        <taxon>Bacteria</taxon>
        <taxon>Bacillati</taxon>
        <taxon>Bacillota</taxon>
        <taxon>Bacilli</taxon>
        <taxon>Lactobacillales</taxon>
        <taxon>Lactobacillaceae</taxon>
        <taxon>Lactiplantibacillus</taxon>
    </lineage>
</organism>
<keyword evidence="9" id="KW-1185">Reference proteome</keyword>
<keyword evidence="6" id="KW-0472">Membrane</keyword>
<sequence>MLPIVEAMQLLAAADYQPLGPLVDQREFPLLVKKERVVYVAKLAQLAELPVLEKLLVNPVVRMPRLRAILPGQVCAVSVETLINGQTLAAYLHANGPLPARQVTQLATELLATLQALAQLGIVHRDVKLSNIMLSGGHAYLIDVNAARFYQKQATTDTRLLGTSGFAAPENYGFAQTDQRSDLYALGIVLNCLLTGAPPGPGPTRVTALRPWNAILKKATALDPAHRYQTATEMLASLPVNRPQRLRLFTAQRYWPSWLQVRRGLGRTYGLFWLLIILVGFEQRGLARQLDFYWGSFVLIGLPVVATSCNRLLRRRWSLQQWQRRRGWLRALETLVILFLLARI</sequence>
<keyword evidence="6" id="KW-1133">Transmembrane helix</keyword>
<dbReference type="PROSITE" id="PS00108">
    <property type="entry name" value="PROTEIN_KINASE_ST"/>
    <property type="match status" value="1"/>
</dbReference>
<protein>
    <recommendedName>
        <fullName evidence="1">non-specific serine/threonine protein kinase</fullName>
        <ecNumber evidence="1">2.7.11.1</ecNumber>
    </recommendedName>
</protein>
<keyword evidence="6" id="KW-0812">Transmembrane</keyword>
<evidence type="ECO:0000313" key="9">
    <source>
        <dbReference type="Proteomes" id="UP001589691"/>
    </source>
</evidence>
<gene>
    <name evidence="8" type="ORF">ACFFLI_02720</name>
</gene>
<evidence type="ECO:0000256" key="3">
    <source>
        <dbReference type="ARBA" id="ARBA00022741"/>
    </source>
</evidence>
<evidence type="ECO:0000256" key="5">
    <source>
        <dbReference type="ARBA" id="ARBA00022840"/>
    </source>
</evidence>
<evidence type="ECO:0000256" key="1">
    <source>
        <dbReference type="ARBA" id="ARBA00012513"/>
    </source>
</evidence>
<accession>A0ABV5WRJ5</accession>
<keyword evidence="5" id="KW-0067">ATP-binding</keyword>
<dbReference type="GO" id="GO:0016301">
    <property type="term" value="F:kinase activity"/>
    <property type="evidence" value="ECO:0007669"/>
    <property type="project" value="UniProtKB-KW"/>
</dbReference>
<comment type="caution">
    <text evidence="8">The sequence shown here is derived from an EMBL/GenBank/DDBJ whole genome shotgun (WGS) entry which is preliminary data.</text>
</comment>
<dbReference type="InterPro" id="IPR000719">
    <property type="entry name" value="Prot_kinase_dom"/>
</dbReference>
<dbReference type="Pfam" id="PF00069">
    <property type="entry name" value="Pkinase"/>
    <property type="match status" value="1"/>
</dbReference>
<dbReference type="Gene3D" id="1.10.510.10">
    <property type="entry name" value="Transferase(Phosphotransferase) domain 1"/>
    <property type="match status" value="1"/>
</dbReference>
<dbReference type="SMART" id="SM00220">
    <property type="entry name" value="S_TKc"/>
    <property type="match status" value="1"/>
</dbReference>
<feature type="transmembrane region" description="Helical" evidence="6">
    <location>
        <begin position="293"/>
        <end position="313"/>
    </location>
</feature>
<keyword evidence="4 8" id="KW-0418">Kinase</keyword>
<evidence type="ECO:0000313" key="8">
    <source>
        <dbReference type="EMBL" id="MFB9768784.1"/>
    </source>
</evidence>
<proteinExistence type="predicted"/>
<dbReference type="InterPro" id="IPR011009">
    <property type="entry name" value="Kinase-like_dom_sf"/>
</dbReference>
<dbReference type="EMBL" id="JBHLZY010000005">
    <property type="protein sequence ID" value="MFB9768784.1"/>
    <property type="molecule type" value="Genomic_DNA"/>
</dbReference>
<feature type="domain" description="Protein kinase" evidence="7">
    <location>
        <begin position="1"/>
        <end position="259"/>
    </location>
</feature>
<dbReference type="RefSeq" id="WP_137642291.1">
    <property type="nucleotide sequence ID" value="NZ_BJEA01000007.1"/>
</dbReference>
<reference evidence="8 9" key="1">
    <citation type="submission" date="2024-09" db="EMBL/GenBank/DDBJ databases">
        <authorList>
            <person name="Sun Q."/>
            <person name="Mori K."/>
        </authorList>
    </citation>
    <scope>NUCLEOTIDE SEQUENCE [LARGE SCALE GENOMIC DNA]</scope>
    <source>
        <strain evidence="8 9">TBRC 4576</strain>
    </source>
</reference>
<evidence type="ECO:0000256" key="2">
    <source>
        <dbReference type="ARBA" id="ARBA00022679"/>
    </source>
</evidence>
<evidence type="ECO:0000256" key="4">
    <source>
        <dbReference type="ARBA" id="ARBA00022777"/>
    </source>
</evidence>
<dbReference type="PANTHER" id="PTHR43289">
    <property type="entry name" value="MITOGEN-ACTIVATED PROTEIN KINASE KINASE KINASE 20-RELATED"/>
    <property type="match status" value="1"/>
</dbReference>
<dbReference type="PROSITE" id="PS50011">
    <property type="entry name" value="PROTEIN_KINASE_DOM"/>
    <property type="match status" value="1"/>
</dbReference>
<name>A0ABV5WRJ5_9LACO</name>
<dbReference type="InterPro" id="IPR008271">
    <property type="entry name" value="Ser/Thr_kinase_AS"/>
</dbReference>
<evidence type="ECO:0000259" key="7">
    <source>
        <dbReference type="PROSITE" id="PS50011"/>
    </source>
</evidence>